<evidence type="ECO:0000256" key="1">
    <source>
        <dbReference type="ARBA" id="ARBA00000971"/>
    </source>
</evidence>
<dbReference type="Gene3D" id="3.10.50.40">
    <property type="match status" value="2"/>
</dbReference>
<dbReference type="PANTHER" id="PTHR10516">
    <property type="entry name" value="PEPTIDYL-PROLYL CIS-TRANS ISOMERASE"/>
    <property type="match status" value="1"/>
</dbReference>
<keyword evidence="3 4" id="KW-0413">Isomerase</keyword>
<proteinExistence type="inferred from homology"/>
<sequence length="299" mass="32424">MIKKLSLYTFALLGSLVLFNSCKKEYESIETVDNRAIADYIKNNNLTGVKDTLGYHYQIITPGTGASVLNSDSVYYTYNFTHINGTSITKNGDYQIPGTFLGYTDRFSFRTLPAVRITLGKLKKGGTARVILPSSMAFGKNGVPSLGIESNEVIVVELALLDFAHQYQVDNFLINKFVAANNLQPVVDPTRVRYIVSAEGTGKADLKSTSTVTVKYTGRLLSGTVFDSNTDGYTALLSDLIPGWYKVLPGKVGVGGKIRLIIPSDLGYGTSVQRDAAGNVTIPANSCLDFDLEITAITN</sequence>
<dbReference type="EMBL" id="CP119313">
    <property type="protein sequence ID" value="WEK18813.1"/>
    <property type="molecule type" value="Genomic_DNA"/>
</dbReference>
<evidence type="ECO:0000313" key="9">
    <source>
        <dbReference type="Proteomes" id="UP001214530"/>
    </source>
</evidence>
<keyword evidence="6" id="KW-0732">Signal</keyword>
<accession>A0AAJ6B874</accession>
<dbReference type="PROSITE" id="PS50059">
    <property type="entry name" value="FKBP_PPIASE"/>
    <property type="match status" value="2"/>
</dbReference>
<evidence type="ECO:0000256" key="5">
    <source>
        <dbReference type="RuleBase" id="RU003915"/>
    </source>
</evidence>
<dbReference type="PANTHER" id="PTHR10516:SF443">
    <property type="entry name" value="FK506-BINDING PROTEIN 59-RELATED"/>
    <property type="match status" value="1"/>
</dbReference>
<evidence type="ECO:0000256" key="4">
    <source>
        <dbReference type="PROSITE-ProRule" id="PRU00277"/>
    </source>
</evidence>
<dbReference type="EC" id="5.2.1.8" evidence="5"/>
<dbReference type="AlphaFoldDB" id="A0AAJ6B874"/>
<keyword evidence="2 4" id="KW-0697">Rotamase</keyword>
<dbReference type="GO" id="GO:0003755">
    <property type="term" value="F:peptidyl-prolyl cis-trans isomerase activity"/>
    <property type="evidence" value="ECO:0007669"/>
    <property type="project" value="UniProtKB-UniRule"/>
</dbReference>
<organism evidence="8 9">
    <name type="scientific">Candidatus Pedobacter colombiensis</name>
    <dbReference type="NCBI Taxonomy" id="3121371"/>
    <lineage>
        <taxon>Bacteria</taxon>
        <taxon>Pseudomonadati</taxon>
        <taxon>Bacteroidota</taxon>
        <taxon>Sphingobacteriia</taxon>
        <taxon>Sphingobacteriales</taxon>
        <taxon>Sphingobacteriaceae</taxon>
        <taxon>Pedobacter</taxon>
    </lineage>
</organism>
<reference evidence="8" key="1">
    <citation type="submission" date="2023-03" db="EMBL/GenBank/DDBJ databases">
        <title>Andean soil-derived lignocellulolytic bacterial consortium as a source of novel taxa and putative plastic-active enzymes.</title>
        <authorList>
            <person name="Diaz-Garcia L."/>
            <person name="Chuvochina M."/>
            <person name="Feuerriegel G."/>
            <person name="Bunk B."/>
            <person name="Sproer C."/>
            <person name="Streit W.R."/>
            <person name="Rodriguez L.M."/>
            <person name="Overmann J."/>
            <person name="Jimenez D.J."/>
        </authorList>
    </citation>
    <scope>NUCLEOTIDE SEQUENCE</scope>
    <source>
        <strain evidence="8">MAG 3858</strain>
    </source>
</reference>
<evidence type="ECO:0000259" key="7">
    <source>
        <dbReference type="PROSITE" id="PS50059"/>
    </source>
</evidence>
<evidence type="ECO:0000256" key="2">
    <source>
        <dbReference type="ARBA" id="ARBA00023110"/>
    </source>
</evidence>
<evidence type="ECO:0000256" key="6">
    <source>
        <dbReference type="SAM" id="SignalP"/>
    </source>
</evidence>
<feature type="domain" description="PPIase FKBP-type" evidence="7">
    <location>
        <begin position="71"/>
        <end position="164"/>
    </location>
</feature>
<name>A0AAJ6B874_9SPHI</name>
<dbReference type="Proteomes" id="UP001214530">
    <property type="component" value="Chromosome"/>
</dbReference>
<comment type="catalytic activity">
    <reaction evidence="1 4 5">
        <text>[protein]-peptidylproline (omega=180) = [protein]-peptidylproline (omega=0)</text>
        <dbReference type="Rhea" id="RHEA:16237"/>
        <dbReference type="Rhea" id="RHEA-COMP:10747"/>
        <dbReference type="Rhea" id="RHEA-COMP:10748"/>
        <dbReference type="ChEBI" id="CHEBI:83833"/>
        <dbReference type="ChEBI" id="CHEBI:83834"/>
        <dbReference type="EC" id="5.2.1.8"/>
    </reaction>
</comment>
<gene>
    <name evidence="8" type="ORF">P0Y49_18720</name>
</gene>
<dbReference type="InterPro" id="IPR001179">
    <property type="entry name" value="PPIase_FKBP_dom"/>
</dbReference>
<evidence type="ECO:0000256" key="3">
    <source>
        <dbReference type="ARBA" id="ARBA00023235"/>
    </source>
</evidence>
<feature type="domain" description="PPIase FKBP-type" evidence="7">
    <location>
        <begin position="209"/>
        <end position="298"/>
    </location>
</feature>
<feature type="signal peptide" evidence="6">
    <location>
        <begin position="1"/>
        <end position="20"/>
    </location>
</feature>
<evidence type="ECO:0000313" key="8">
    <source>
        <dbReference type="EMBL" id="WEK18813.1"/>
    </source>
</evidence>
<protein>
    <recommendedName>
        <fullName evidence="5">Peptidyl-prolyl cis-trans isomerase</fullName>
        <ecNumber evidence="5">5.2.1.8</ecNumber>
    </recommendedName>
</protein>
<dbReference type="SUPFAM" id="SSF54534">
    <property type="entry name" value="FKBP-like"/>
    <property type="match status" value="2"/>
</dbReference>
<dbReference type="InterPro" id="IPR050689">
    <property type="entry name" value="FKBP-type_PPIase"/>
</dbReference>
<dbReference type="InterPro" id="IPR046357">
    <property type="entry name" value="PPIase_dom_sf"/>
</dbReference>
<comment type="similarity">
    <text evidence="5">Belongs to the FKBP-type PPIase family.</text>
</comment>
<dbReference type="Pfam" id="PF00254">
    <property type="entry name" value="FKBP_C"/>
    <property type="match status" value="1"/>
</dbReference>
<feature type="chain" id="PRO_5042584266" description="Peptidyl-prolyl cis-trans isomerase" evidence="6">
    <location>
        <begin position="21"/>
        <end position="299"/>
    </location>
</feature>